<comment type="cofactor">
    <cofactor evidence="1">
        <name>[4Fe-4S] cluster</name>
        <dbReference type="ChEBI" id="CHEBI:49883"/>
    </cofactor>
</comment>
<evidence type="ECO:0000256" key="4">
    <source>
        <dbReference type="ARBA" id="ARBA00023004"/>
    </source>
</evidence>
<dbReference type="EMBL" id="QRDT01000011">
    <property type="protein sequence ID" value="RED33258.1"/>
    <property type="molecule type" value="Genomic_DNA"/>
</dbReference>
<gene>
    <name evidence="7" type="ORF">BJ125_11195</name>
    <name evidence="8" type="ORF">SAMN05892882_11195</name>
</gene>
<dbReference type="SFLD" id="SFLDS00029">
    <property type="entry name" value="Radical_SAM"/>
    <property type="match status" value="1"/>
</dbReference>
<dbReference type="SFLD" id="SFLDG01082">
    <property type="entry name" value="B12-binding_domain_containing"/>
    <property type="match status" value="1"/>
</dbReference>
<reference evidence="8 9" key="1">
    <citation type="submission" date="2017-08" db="EMBL/GenBank/DDBJ databases">
        <authorList>
            <person name="de Groot N.N."/>
        </authorList>
    </citation>
    <scope>NUCLEOTIDE SEQUENCE [LARGE SCALE GENOMIC DNA]</scope>
    <source>
        <strain evidence="8 9">JA575</strain>
    </source>
</reference>
<dbReference type="Proteomes" id="UP000256343">
    <property type="component" value="Unassembled WGS sequence"/>
</dbReference>
<dbReference type="InterPro" id="IPR007197">
    <property type="entry name" value="rSAM"/>
</dbReference>
<dbReference type="SUPFAM" id="SSF102114">
    <property type="entry name" value="Radical SAM enzymes"/>
    <property type="match status" value="1"/>
</dbReference>
<dbReference type="Proteomes" id="UP000252631">
    <property type="component" value="Unassembled WGS sequence"/>
</dbReference>
<dbReference type="GO" id="GO:0003824">
    <property type="term" value="F:catalytic activity"/>
    <property type="evidence" value="ECO:0007669"/>
    <property type="project" value="InterPro"/>
</dbReference>
<dbReference type="CDD" id="cd01335">
    <property type="entry name" value="Radical_SAM"/>
    <property type="match status" value="1"/>
</dbReference>
<reference evidence="7 10" key="2">
    <citation type="submission" date="2018-07" db="EMBL/GenBank/DDBJ databases">
        <title>Genomic Encyclopedia of Archaeal and Bacterial Type Strains, Phase II (KMG-II): from individual species to whole genera.</title>
        <authorList>
            <person name="Goeker M."/>
        </authorList>
    </citation>
    <scope>NUCLEOTIDE SEQUENCE [LARGE SCALE GENOMIC DNA]</scope>
    <source>
        <strain evidence="7 10">JA575</strain>
    </source>
</reference>
<dbReference type="InterPro" id="IPR051198">
    <property type="entry name" value="BchE-like"/>
</dbReference>
<dbReference type="Gene3D" id="3.40.50.280">
    <property type="entry name" value="Cobalamin-binding domain"/>
    <property type="match status" value="1"/>
</dbReference>
<accession>A0A336JUK7</accession>
<keyword evidence="2" id="KW-0949">S-adenosyl-L-methionine</keyword>
<evidence type="ECO:0000259" key="6">
    <source>
        <dbReference type="PROSITE" id="PS51918"/>
    </source>
</evidence>
<feature type="domain" description="Radical SAM core" evidence="6">
    <location>
        <begin position="196"/>
        <end position="418"/>
    </location>
</feature>
<dbReference type="InterPro" id="IPR006638">
    <property type="entry name" value="Elp3/MiaA/NifB-like_rSAM"/>
</dbReference>
<keyword evidence="10" id="KW-1185">Reference proteome</keyword>
<dbReference type="SMART" id="SM00729">
    <property type="entry name" value="Elp3"/>
    <property type="match status" value="1"/>
</dbReference>
<evidence type="ECO:0000313" key="7">
    <source>
        <dbReference type="EMBL" id="RED33258.1"/>
    </source>
</evidence>
<dbReference type="AlphaFoldDB" id="A0A336JUK7"/>
<dbReference type="Gene3D" id="3.80.30.20">
    <property type="entry name" value="tm_1862 like domain"/>
    <property type="match status" value="1"/>
</dbReference>
<keyword evidence="3" id="KW-0479">Metal-binding</keyword>
<keyword evidence="4" id="KW-0408">Iron</keyword>
<dbReference type="GO" id="GO:0005829">
    <property type="term" value="C:cytosol"/>
    <property type="evidence" value="ECO:0007669"/>
    <property type="project" value="TreeGrafter"/>
</dbReference>
<dbReference type="NCBIfam" id="TIGR04295">
    <property type="entry name" value="B12_rSAM_oligo"/>
    <property type="match status" value="1"/>
</dbReference>
<proteinExistence type="predicted"/>
<dbReference type="OrthoDB" id="9801424at2"/>
<dbReference type="PANTHER" id="PTHR43409:SF7">
    <property type="entry name" value="BLL1977 PROTEIN"/>
    <property type="match status" value="1"/>
</dbReference>
<dbReference type="InterPro" id="IPR058240">
    <property type="entry name" value="rSAM_sf"/>
</dbReference>
<evidence type="ECO:0000313" key="9">
    <source>
        <dbReference type="Proteomes" id="UP000252631"/>
    </source>
</evidence>
<evidence type="ECO:0000256" key="3">
    <source>
        <dbReference type="ARBA" id="ARBA00022723"/>
    </source>
</evidence>
<evidence type="ECO:0000256" key="1">
    <source>
        <dbReference type="ARBA" id="ARBA00001966"/>
    </source>
</evidence>
<evidence type="ECO:0000313" key="8">
    <source>
        <dbReference type="EMBL" id="SSW91334.1"/>
    </source>
</evidence>
<protein>
    <recommendedName>
        <fullName evidence="6">Radical SAM core domain-containing protein</fullName>
    </recommendedName>
</protein>
<dbReference type="GO" id="GO:0051536">
    <property type="term" value="F:iron-sulfur cluster binding"/>
    <property type="evidence" value="ECO:0007669"/>
    <property type="project" value="UniProtKB-KW"/>
</dbReference>
<dbReference type="InterPro" id="IPR023404">
    <property type="entry name" value="rSAM_horseshoe"/>
</dbReference>
<name>A0A336JUK7_9BRAD</name>
<evidence type="ECO:0000256" key="5">
    <source>
        <dbReference type="ARBA" id="ARBA00023014"/>
    </source>
</evidence>
<keyword evidence="5" id="KW-0411">Iron-sulfur</keyword>
<dbReference type="EMBL" id="UFQQ01000011">
    <property type="protein sequence ID" value="SSW91334.1"/>
    <property type="molecule type" value="Genomic_DNA"/>
</dbReference>
<dbReference type="InterPro" id="IPR027559">
    <property type="entry name" value="B12_rSAM_oligo"/>
</dbReference>
<dbReference type="PANTHER" id="PTHR43409">
    <property type="entry name" value="ANAEROBIC MAGNESIUM-PROTOPORPHYRIN IX MONOMETHYL ESTER CYCLASE-RELATED"/>
    <property type="match status" value="1"/>
</dbReference>
<organism evidence="8 9">
    <name type="scientific">Rhodopseudomonas pentothenatexigens</name>
    <dbReference type="NCBI Taxonomy" id="999699"/>
    <lineage>
        <taxon>Bacteria</taxon>
        <taxon>Pseudomonadati</taxon>
        <taxon>Pseudomonadota</taxon>
        <taxon>Alphaproteobacteria</taxon>
        <taxon>Hyphomicrobiales</taxon>
        <taxon>Nitrobacteraceae</taxon>
        <taxon>Rhodopseudomonas</taxon>
    </lineage>
</organism>
<evidence type="ECO:0000256" key="2">
    <source>
        <dbReference type="ARBA" id="ARBA00022691"/>
    </source>
</evidence>
<dbReference type="Pfam" id="PF04055">
    <property type="entry name" value="Radical_SAM"/>
    <property type="match status" value="1"/>
</dbReference>
<dbReference type="GO" id="GO:0046872">
    <property type="term" value="F:metal ion binding"/>
    <property type="evidence" value="ECO:0007669"/>
    <property type="project" value="UniProtKB-KW"/>
</dbReference>
<evidence type="ECO:0000313" key="10">
    <source>
        <dbReference type="Proteomes" id="UP000256343"/>
    </source>
</evidence>
<dbReference type="RefSeq" id="WP_114358378.1">
    <property type="nucleotide sequence ID" value="NZ_QRDT01000011.1"/>
</dbReference>
<dbReference type="PROSITE" id="PS51918">
    <property type="entry name" value="RADICAL_SAM"/>
    <property type="match status" value="1"/>
</dbReference>
<sequence length="428" mass="47984">MSRVALINPHWRFDGSIYFGCRAPHLPLELGWSELLLQRAGHATLLLDAHMFGLEAGDIRAELAAFRPDIVVVTTAPTYLFWRCAPPELRVPQQLVAAIRDLAPLLVAVGPHGSTTPRAALRKLGVDIVAMGECEETIARLAAGERDFAGLCVRDGAGIKVNGGPQAARFVDLPALTWPDEMIRRHHHHHHRFDAEPTGPGAEVEASRGCPYHCTFCAKDNFRDAYRRRPPGVMLDEIEALQRQSVEYVYFIDEIFLPNQPLLEGLVGRGLKFGVQTRIDLWKPQMLALLGRAGCVSIEAGVESLTPEGRAALEKNCRMTTDQLADRLIEARRHVPFVQANLIEMSQDDDPVVQRWRGRMQDAGVWANDPVPLYPYPGSPDYRKLWGVPDDTAWERAHQHYLTLFDRFSDVQEQRPVPLADLELQVGR</sequence>